<protein>
    <submittedName>
        <fullName evidence="4">Cyclin-dependent kinase 1</fullName>
        <ecNumber evidence="4">2.7.11.23</ecNumber>
    </submittedName>
</protein>
<gene>
    <name evidence="4" type="ORF">BLNAU_7399</name>
</gene>
<dbReference type="PROSITE" id="PS00107">
    <property type="entry name" value="PROTEIN_KINASE_ATP"/>
    <property type="match status" value="1"/>
</dbReference>
<dbReference type="SUPFAM" id="SSF56112">
    <property type="entry name" value="Protein kinase-like (PK-like)"/>
    <property type="match status" value="1"/>
</dbReference>
<keyword evidence="4" id="KW-0418">Kinase</keyword>
<evidence type="ECO:0000256" key="2">
    <source>
        <dbReference type="SAM" id="Coils"/>
    </source>
</evidence>
<dbReference type="InterPro" id="IPR045269">
    <property type="entry name" value="Atg1-like"/>
</dbReference>
<keyword evidence="4" id="KW-0808">Transferase</keyword>
<keyword evidence="1" id="KW-0547">Nucleotide-binding</keyword>
<dbReference type="GO" id="GO:0008353">
    <property type="term" value="F:RNA polymerase II CTD heptapeptide repeat kinase activity"/>
    <property type="evidence" value="ECO:0007669"/>
    <property type="project" value="UniProtKB-EC"/>
</dbReference>
<dbReference type="EMBL" id="JARBJD010000045">
    <property type="protein sequence ID" value="KAK2957500.1"/>
    <property type="molecule type" value="Genomic_DNA"/>
</dbReference>
<evidence type="ECO:0000313" key="5">
    <source>
        <dbReference type="Proteomes" id="UP001281761"/>
    </source>
</evidence>
<dbReference type="Proteomes" id="UP001281761">
    <property type="component" value="Unassembled WGS sequence"/>
</dbReference>
<dbReference type="Pfam" id="PF00069">
    <property type="entry name" value="Pkinase"/>
    <property type="match status" value="1"/>
</dbReference>
<evidence type="ECO:0000259" key="3">
    <source>
        <dbReference type="PROSITE" id="PS50011"/>
    </source>
</evidence>
<keyword evidence="2" id="KW-0175">Coiled coil</keyword>
<dbReference type="InterPro" id="IPR011009">
    <property type="entry name" value="Kinase-like_dom_sf"/>
</dbReference>
<organism evidence="4 5">
    <name type="scientific">Blattamonas nauphoetae</name>
    <dbReference type="NCBI Taxonomy" id="2049346"/>
    <lineage>
        <taxon>Eukaryota</taxon>
        <taxon>Metamonada</taxon>
        <taxon>Preaxostyla</taxon>
        <taxon>Oxymonadida</taxon>
        <taxon>Blattamonas</taxon>
    </lineage>
</organism>
<keyword evidence="1" id="KW-0067">ATP-binding</keyword>
<evidence type="ECO:0000256" key="1">
    <source>
        <dbReference type="PROSITE-ProRule" id="PRU10141"/>
    </source>
</evidence>
<dbReference type="PROSITE" id="PS50011">
    <property type="entry name" value="PROTEIN_KINASE_DOM"/>
    <property type="match status" value="1"/>
</dbReference>
<sequence>MDQQLTFSAPPPVKRFEVKVPGPYTQIQKLGQGRFGAVHEIESFETHEHFAMKILHFGCEEDFEKNEHEITKLKNNQHRNVVRFVEVLEGDTAHFVVLELCRMSLADKLKELPPGTALDSIVCLNELSLSQFVYRLMCDIMNGIVFLHERNEVYGDLKPENILISGDFGGVVGAGTMKTNNTAECGTMKYWSPEQFLLSTPVPSKASDMWAFGMIILELVSGKDWIISSNTVELAESVANFDVNKALEQTVMNGGLKTLLTLLLEKNPQERLSSTELVRSNRLASILGEETPLSLFRLEELQKLNERLSKVTPGSDCGPQQELKLDFKQDVDEASFIAEQRALFAENDLRLARERLQQAEMQIQFLQTHIRSLEHALNVATESERETRNILQEERRNFHDNQRRAKNTIERLESQTQRHTNSPSGLLLAPQSTTVASSRSPDVLNLDFSNHAHFKVSGNVISRANVGLDEEGEGVSSSVFLSDFLTGGIISIQITFLSLPERKEGRDVIVPDLFFGVMDALSPIPTPEARLGWSVRNSVAINSIYGSLNYNIPSSGHQHRYSECHNHLSGGNQVLMEIDLYSPRRTVQFFVNGQSGDSYISGLPSSIRAGFSVDLVGTRFRIDEISRPSRAKRIEKGMKEIKWKNAGR</sequence>
<keyword evidence="5" id="KW-1185">Reference proteome</keyword>
<dbReference type="Gene3D" id="1.10.510.10">
    <property type="entry name" value="Transferase(Phosphotransferase) domain 1"/>
    <property type="match status" value="1"/>
</dbReference>
<feature type="coiled-coil region" evidence="2">
    <location>
        <begin position="342"/>
        <end position="422"/>
    </location>
</feature>
<dbReference type="InterPro" id="IPR017441">
    <property type="entry name" value="Protein_kinase_ATP_BS"/>
</dbReference>
<dbReference type="EC" id="2.7.11.23" evidence="4"/>
<dbReference type="SMART" id="SM00220">
    <property type="entry name" value="S_TKc"/>
    <property type="match status" value="1"/>
</dbReference>
<comment type="caution">
    <text evidence="4">The sequence shown here is derived from an EMBL/GenBank/DDBJ whole genome shotgun (WGS) entry which is preliminary data.</text>
</comment>
<dbReference type="PANTHER" id="PTHR24348">
    <property type="entry name" value="SERINE/THREONINE-PROTEIN KINASE UNC-51-RELATED"/>
    <property type="match status" value="1"/>
</dbReference>
<name>A0ABQ9Y185_9EUKA</name>
<dbReference type="InterPro" id="IPR000719">
    <property type="entry name" value="Prot_kinase_dom"/>
</dbReference>
<proteinExistence type="predicted"/>
<feature type="domain" description="Protein kinase" evidence="3">
    <location>
        <begin position="24"/>
        <end position="283"/>
    </location>
</feature>
<evidence type="ECO:0000313" key="4">
    <source>
        <dbReference type="EMBL" id="KAK2957500.1"/>
    </source>
</evidence>
<feature type="binding site" evidence="1">
    <location>
        <position position="53"/>
    </location>
    <ligand>
        <name>ATP</name>
        <dbReference type="ChEBI" id="CHEBI:30616"/>
    </ligand>
</feature>
<dbReference type="CDD" id="cd00180">
    <property type="entry name" value="PKc"/>
    <property type="match status" value="1"/>
</dbReference>
<reference evidence="4 5" key="1">
    <citation type="journal article" date="2022" name="bioRxiv">
        <title>Genomics of Preaxostyla Flagellates Illuminates Evolutionary Transitions and the Path Towards Mitochondrial Loss.</title>
        <authorList>
            <person name="Novak L.V.F."/>
            <person name="Treitli S.C."/>
            <person name="Pyrih J."/>
            <person name="Halakuc P."/>
            <person name="Pipaliya S.V."/>
            <person name="Vacek V."/>
            <person name="Brzon O."/>
            <person name="Soukal P."/>
            <person name="Eme L."/>
            <person name="Dacks J.B."/>
            <person name="Karnkowska A."/>
            <person name="Elias M."/>
            <person name="Hampl V."/>
        </authorList>
    </citation>
    <scope>NUCLEOTIDE SEQUENCE [LARGE SCALE GENOMIC DNA]</scope>
    <source>
        <strain evidence="4">NAU3</strain>
        <tissue evidence="4">Gut</tissue>
    </source>
</reference>
<accession>A0ABQ9Y185</accession>